<dbReference type="PROSITE" id="PS51900">
    <property type="entry name" value="CB"/>
    <property type="match status" value="1"/>
</dbReference>
<evidence type="ECO:0000256" key="4">
    <source>
        <dbReference type="ARBA" id="ARBA00023172"/>
    </source>
</evidence>
<protein>
    <submittedName>
        <fullName evidence="9">Tyrosine-type recombinase/integrase</fullName>
    </submittedName>
</protein>
<dbReference type="InterPro" id="IPR038488">
    <property type="entry name" value="Integrase_DNA-bd_sf"/>
</dbReference>
<dbReference type="CDD" id="cd00801">
    <property type="entry name" value="INT_P4_C"/>
    <property type="match status" value="1"/>
</dbReference>
<feature type="domain" description="Core-binding (CB)" evidence="8">
    <location>
        <begin position="113"/>
        <end position="199"/>
    </location>
</feature>
<dbReference type="InterPro" id="IPR044068">
    <property type="entry name" value="CB"/>
</dbReference>
<feature type="region of interest" description="Disordered" evidence="6">
    <location>
        <begin position="352"/>
        <end position="384"/>
    </location>
</feature>
<dbReference type="Pfam" id="PF13356">
    <property type="entry name" value="Arm-DNA-bind_3"/>
    <property type="match status" value="1"/>
</dbReference>
<keyword evidence="4" id="KW-0233">DNA recombination</keyword>
<dbReference type="EMBL" id="JBHTOQ010000020">
    <property type="protein sequence ID" value="MFD1481318.1"/>
    <property type="molecule type" value="Genomic_DNA"/>
</dbReference>
<dbReference type="PANTHER" id="PTHR30629:SF2">
    <property type="entry name" value="PROPHAGE INTEGRASE INTS-RELATED"/>
    <property type="match status" value="1"/>
</dbReference>
<dbReference type="InterPro" id="IPR002104">
    <property type="entry name" value="Integrase_catalytic"/>
</dbReference>
<dbReference type="InterPro" id="IPR050808">
    <property type="entry name" value="Phage_Integrase"/>
</dbReference>
<dbReference type="Proteomes" id="UP001597302">
    <property type="component" value="Unassembled WGS sequence"/>
</dbReference>
<keyword evidence="10" id="KW-1185">Reference proteome</keyword>
<evidence type="ECO:0000259" key="8">
    <source>
        <dbReference type="PROSITE" id="PS51900"/>
    </source>
</evidence>
<dbReference type="Pfam" id="PF22022">
    <property type="entry name" value="Phage_int_M"/>
    <property type="match status" value="1"/>
</dbReference>
<keyword evidence="2" id="KW-0229">DNA integration</keyword>
<reference evidence="10" key="1">
    <citation type="journal article" date="2019" name="Int. J. Syst. Evol. Microbiol.">
        <title>The Global Catalogue of Microorganisms (GCM) 10K type strain sequencing project: providing services to taxonomists for standard genome sequencing and annotation.</title>
        <authorList>
            <consortium name="The Broad Institute Genomics Platform"/>
            <consortium name="The Broad Institute Genome Sequencing Center for Infectious Disease"/>
            <person name="Wu L."/>
            <person name="Ma J."/>
        </authorList>
    </citation>
    <scope>NUCLEOTIDE SEQUENCE [LARGE SCALE GENOMIC DNA]</scope>
    <source>
        <strain evidence="10">CCM 8875</strain>
    </source>
</reference>
<dbReference type="Gene3D" id="1.10.150.130">
    <property type="match status" value="1"/>
</dbReference>
<feature type="domain" description="Tyr recombinase" evidence="7">
    <location>
        <begin position="228"/>
        <end position="432"/>
    </location>
</feature>
<dbReference type="InterPro" id="IPR025166">
    <property type="entry name" value="Integrase_DNA_bind_dom"/>
</dbReference>
<name>A0ABW4DWX4_9RHOB</name>
<dbReference type="SUPFAM" id="SSF56349">
    <property type="entry name" value="DNA breaking-rejoining enzymes"/>
    <property type="match status" value="1"/>
</dbReference>
<gene>
    <name evidence="9" type="ORF">ACFQ5P_08420</name>
</gene>
<proteinExistence type="inferred from homology"/>
<dbReference type="PANTHER" id="PTHR30629">
    <property type="entry name" value="PROPHAGE INTEGRASE"/>
    <property type="match status" value="1"/>
</dbReference>
<keyword evidence="3 5" id="KW-0238">DNA-binding</keyword>
<dbReference type="PROSITE" id="PS51898">
    <property type="entry name" value="TYR_RECOMBINASE"/>
    <property type="match status" value="1"/>
</dbReference>
<dbReference type="Pfam" id="PF00589">
    <property type="entry name" value="Phage_integrase"/>
    <property type="match status" value="1"/>
</dbReference>
<evidence type="ECO:0000256" key="5">
    <source>
        <dbReference type="PROSITE-ProRule" id="PRU01248"/>
    </source>
</evidence>
<evidence type="ECO:0000256" key="3">
    <source>
        <dbReference type="ARBA" id="ARBA00023125"/>
    </source>
</evidence>
<dbReference type="InterPro" id="IPR011010">
    <property type="entry name" value="DNA_brk_join_enz"/>
</dbReference>
<evidence type="ECO:0000256" key="1">
    <source>
        <dbReference type="ARBA" id="ARBA00008857"/>
    </source>
</evidence>
<organism evidence="9 10">
    <name type="scientific">Paracoccus nototheniae</name>
    <dbReference type="NCBI Taxonomy" id="2489002"/>
    <lineage>
        <taxon>Bacteria</taxon>
        <taxon>Pseudomonadati</taxon>
        <taxon>Pseudomonadota</taxon>
        <taxon>Alphaproteobacteria</taxon>
        <taxon>Rhodobacterales</taxon>
        <taxon>Paracoccaceae</taxon>
        <taxon>Paracoccus</taxon>
    </lineage>
</organism>
<dbReference type="RefSeq" id="WP_165571108.1">
    <property type="nucleotide sequence ID" value="NZ_CBCSAJ010000008.1"/>
</dbReference>
<evidence type="ECO:0000313" key="9">
    <source>
        <dbReference type="EMBL" id="MFD1481318.1"/>
    </source>
</evidence>
<dbReference type="Gene3D" id="3.30.160.390">
    <property type="entry name" value="Integrase, DNA-binding domain"/>
    <property type="match status" value="1"/>
</dbReference>
<comment type="similarity">
    <text evidence="1">Belongs to the 'phage' integrase family.</text>
</comment>
<sequence>MGRIYRLTSKEIDAQKTRARLSDGGGLFMQVTDWKGTVSRSWEYRFTLHGKTRSMGLGPFAKARAKDDADKPPMIGLTLKDARLRAGELRQLVEAGRDPIAERKAAKVAPDAPTVVTFADALDEYMKSPYIQKTLSSDKHRKQWRASLDLHVIPKMGTKDVATITIDDVKGVLKPIWATKTDTARRVRQRVESVFAWAIDEGCRETDNPASVKVLQIWIKNQKRAEAKNHPAIQQADLPTWFAELRSREGTAGQALAYAVLCASRSGEVRGMVFGEVDFAAKVWTIPAARMKMKKPHSVPLSDAAIAVLKALPNFEADHRNPKALVFPAPRGGEMSDMTISAVMKRMHEAKAKKGGRGWVDPNVLTTPDDPAEEPQPRPAVPHGLRSTFKDWATKRGFDNIQSELALAHNVGNEVEQRYRRTDLVEERRAMMEQFAAFCLGEEAEASKVVPLRAGVA</sequence>
<evidence type="ECO:0000313" key="10">
    <source>
        <dbReference type="Proteomes" id="UP001597302"/>
    </source>
</evidence>
<dbReference type="InterPro" id="IPR053876">
    <property type="entry name" value="Phage_int_M"/>
</dbReference>
<comment type="caution">
    <text evidence="9">The sequence shown here is derived from an EMBL/GenBank/DDBJ whole genome shotgun (WGS) entry which is preliminary data.</text>
</comment>
<evidence type="ECO:0000256" key="2">
    <source>
        <dbReference type="ARBA" id="ARBA00022908"/>
    </source>
</evidence>
<evidence type="ECO:0000259" key="7">
    <source>
        <dbReference type="PROSITE" id="PS51898"/>
    </source>
</evidence>
<dbReference type="InterPro" id="IPR013762">
    <property type="entry name" value="Integrase-like_cat_sf"/>
</dbReference>
<evidence type="ECO:0000256" key="6">
    <source>
        <dbReference type="SAM" id="MobiDB-lite"/>
    </source>
</evidence>
<dbReference type="InterPro" id="IPR010998">
    <property type="entry name" value="Integrase_recombinase_N"/>
</dbReference>
<dbReference type="Gene3D" id="1.10.443.10">
    <property type="entry name" value="Intergrase catalytic core"/>
    <property type="match status" value="1"/>
</dbReference>
<accession>A0ABW4DWX4</accession>